<dbReference type="Proteomes" id="UP000054563">
    <property type="component" value="Unassembled WGS sequence"/>
</dbReference>
<proteinExistence type="predicted"/>
<feature type="signal peptide" evidence="2">
    <location>
        <begin position="1"/>
        <end position="28"/>
    </location>
</feature>
<name>A0A0J8RGI0_COCIT</name>
<sequence length="204" mass="22399">MAGGHRENSLSLSLSLSFFLVAFSNANASRQYNPDFLFRNLPRARCALDQMRSSKSQDSTEGHHSPPSPVRCYAILEGRPTCDPGLKPTDFDFQNPPESRLDLPTPSSELATLNAPRRKGQCHRCTPESNSTCAAPRTKFTPRYRTGVPFRPSSGASSIDVIDHWYYGDKKQSLAVAHKHGGLDSDLVPVLPHIVAVDAEHLAS</sequence>
<gene>
    <name evidence="3" type="ORF">CIHG_01499</name>
</gene>
<dbReference type="VEuPathDB" id="FungiDB:CIHG_01499"/>
<feature type="region of interest" description="Disordered" evidence="1">
    <location>
        <begin position="50"/>
        <end position="69"/>
    </location>
</feature>
<evidence type="ECO:0000313" key="3">
    <source>
        <dbReference type="EMBL" id="KMU83716.1"/>
    </source>
</evidence>
<evidence type="ECO:0000313" key="4">
    <source>
        <dbReference type="Proteomes" id="UP000054563"/>
    </source>
</evidence>
<dbReference type="EMBL" id="DS016983">
    <property type="protein sequence ID" value="KMU83716.1"/>
    <property type="molecule type" value="Genomic_DNA"/>
</dbReference>
<dbReference type="AlphaFoldDB" id="A0A0J8RGI0"/>
<accession>A0A0J8RGI0</accession>
<feature type="chain" id="PRO_5005308204" evidence="2">
    <location>
        <begin position="29"/>
        <end position="204"/>
    </location>
</feature>
<evidence type="ECO:0000256" key="1">
    <source>
        <dbReference type="SAM" id="MobiDB-lite"/>
    </source>
</evidence>
<keyword evidence="2" id="KW-0732">Signal</keyword>
<protein>
    <submittedName>
        <fullName evidence="3">Uncharacterized protein</fullName>
    </submittedName>
</protein>
<organism evidence="3 4">
    <name type="scientific">Coccidioides immitis H538.4</name>
    <dbReference type="NCBI Taxonomy" id="396776"/>
    <lineage>
        <taxon>Eukaryota</taxon>
        <taxon>Fungi</taxon>
        <taxon>Dikarya</taxon>
        <taxon>Ascomycota</taxon>
        <taxon>Pezizomycotina</taxon>
        <taxon>Eurotiomycetes</taxon>
        <taxon>Eurotiomycetidae</taxon>
        <taxon>Onygenales</taxon>
        <taxon>Onygenaceae</taxon>
        <taxon>Coccidioides</taxon>
    </lineage>
</organism>
<reference evidence="4" key="1">
    <citation type="journal article" date="2010" name="Genome Res.">
        <title>Population genomic sequencing of Coccidioides fungi reveals recent hybridization and transposon control.</title>
        <authorList>
            <person name="Neafsey D.E."/>
            <person name="Barker B.M."/>
            <person name="Sharpton T.J."/>
            <person name="Stajich J.E."/>
            <person name="Park D.J."/>
            <person name="Whiston E."/>
            <person name="Hung C.-Y."/>
            <person name="McMahan C."/>
            <person name="White J."/>
            <person name="Sykes S."/>
            <person name="Heiman D."/>
            <person name="Young S."/>
            <person name="Zeng Q."/>
            <person name="Abouelleil A."/>
            <person name="Aftuck L."/>
            <person name="Bessette D."/>
            <person name="Brown A."/>
            <person name="FitzGerald M."/>
            <person name="Lui A."/>
            <person name="Macdonald J.P."/>
            <person name="Priest M."/>
            <person name="Orbach M.J."/>
            <person name="Galgiani J.N."/>
            <person name="Kirkland T.N."/>
            <person name="Cole G.T."/>
            <person name="Birren B.W."/>
            <person name="Henn M.R."/>
            <person name="Taylor J.W."/>
            <person name="Rounsley S.D."/>
        </authorList>
    </citation>
    <scope>NUCLEOTIDE SEQUENCE [LARGE SCALE GENOMIC DNA]</scope>
    <source>
        <strain evidence="4">H538.4</strain>
    </source>
</reference>
<evidence type="ECO:0000256" key="2">
    <source>
        <dbReference type="SAM" id="SignalP"/>
    </source>
</evidence>